<dbReference type="Gene3D" id="1.10.10.60">
    <property type="entry name" value="Homeodomain-like"/>
    <property type="match status" value="1"/>
</dbReference>
<proteinExistence type="predicted"/>
<dbReference type="GO" id="GO:0003700">
    <property type="term" value="F:DNA-binding transcription factor activity"/>
    <property type="evidence" value="ECO:0007669"/>
    <property type="project" value="InterPro"/>
</dbReference>
<dbReference type="InterPro" id="IPR020449">
    <property type="entry name" value="Tscrpt_reg_AraC-type_HTH"/>
</dbReference>
<dbReference type="PANTHER" id="PTHR46796:SF6">
    <property type="entry name" value="ARAC SUBFAMILY"/>
    <property type="match status" value="1"/>
</dbReference>
<dbReference type="Pfam" id="PF12833">
    <property type="entry name" value="HTH_18"/>
    <property type="match status" value="1"/>
</dbReference>
<name>A0A975NIW8_9BRAD</name>
<dbReference type="EMBL" id="CP076134">
    <property type="protein sequence ID" value="QWG15279.1"/>
    <property type="molecule type" value="Genomic_DNA"/>
</dbReference>
<feature type="domain" description="HTH araC/xylS-type" evidence="5">
    <location>
        <begin position="211"/>
        <end position="312"/>
    </location>
</feature>
<sequence>MRKVTFLSDSLPERDRIEATSHILSAPGGKTTVARCSAADFHCRLESLELPGLYSLVMHSSAVVIDCAGGGPRSDHFRFGFGAAPWSMACAGVDTTIQRRDAYLRSSEFPCTFACDTSAGARVVEIPAQEIFRRLRIKDTAFARPVLGDTPGLSLLRQYLGALDQGDALSDPVEQRLFVGHVYDLMALVLGANADALEQARHGGLRAARLKAAKDFIDAHLLDPDLSDRAVAAHLGVSDRYVRMLFAGEGTSCKSYIHARRLAAAYAMLTSPVWVRVKIIDLAYRCGFSDITTFNRQFRARYGMTPSEAREAPSEARPNMGDWK</sequence>
<evidence type="ECO:0000256" key="4">
    <source>
        <dbReference type="SAM" id="MobiDB-lite"/>
    </source>
</evidence>
<dbReference type="InterPro" id="IPR009057">
    <property type="entry name" value="Homeodomain-like_sf"/>
</dbReference>
<evidence type="ECO:0000256" key="2">
    <source>
        <dbReference type="ARBA" id="ARBA00023125"/>
    </source>
</evidence>
<feature type="region of interest" description="Disordered" evidence="4">
    <location>
        <begin position="305"/>
        <end position="324"/>
    </location>
</feature>
<dbReference type="PANTHER" id="PTHR46796">
    <property type="entry name" value="HTH-TYPE TRANSCRIPTIONAL ACTIVATOR RHAS-RELATED"/>
    <property type="match status" value="1"/>
</dbReference>
<keyword evidence="2" id="KW-0238">DNA-binding</keyword>
<evidence type="ECO:0000313" key="7">
    <source>
        <dbReference type="Proteomes" id="UP000680839"/>
    </source>
</evidence>
<protein>
    <submittedName>
        <fullName evidence="6">AraC family transcriptional regulator</fullName>
    </submittedName>
</protein>
<accession>A0A975NIW8</accession>
<reference evidence="6" key="1">
    <citation type="submission" date="2021-06" db="EMBL/GenBank/DDBJ databases">
        <title>Bradyrhizobium sp. S2-20-1 Genome sequencing.</title>
        <authorList>
            <person name="Jin L."/>
        </authorList>
    </citation>
    <scope>NUCLEOTIDE SEQUENCE</scope>
    <source>
        <strain evidence="6">S2-20-1</strain>
    </source>
</reference>
<dbReference type="InterPro" id="IPR018060">
    <property type="entry name" value="HTH_AraC"/>
</dbReference>
<dbReference type="PROSITE" id="PS01124">
    <property type="entry name" value="HTH_ARAC_FAMILY_2"/>
    <property type="match status" value="1"/>
</dbReference>
<dbReference type="SMART" id="SM00342">
    <property type="entry name" value="HTH_ARAC"/>
    <property type="match status" value="1"/>
</dbReference>
<organism evidence="6 7">
    <name type="scientific">Bradyrhizobium sediminis</name>
    <dbReference type="NCBI Taxonomy" id="2840469"/>
    <lineage>
        <taxon>Bacteria</taxon>
        <taxon>Pseudomonadati</taxon>
        <taxon>Pseudomonadota</taxon>
        <taxon>Alphaproteobacteria</taxon>
        <taxon>Hyphomicrobiales</taxon>
        <taxon>Nitrobacteraceae</taxon>
        <taxon>Bradyrhizobium</taxon>
    </lineage>
</organism>
<dbReference type="Proteomes" id="UP000680839">
    <property type="component" value="Chromosome"/>
</dbReference>
<dbReference type="PRINTS" id="PR00032">
    <property type="entry name" value="HTHARAC"/>
</dbReference>
<evidence type="ECO:0000313" key="6">
    <source>
        <dbReference type="EMBL" id="QWG15279.1"/>
    </source>
</evidence>
<dbReference type="SUPFAM" id="SSF46689">
    <property type="entry name" value="Homeodomain-like"/>
    <property type="match status" value="1"/>
</dbReference>
<gene>
    <name evidence="6" type="ORF">KMZ29_11830</name>
</gene>
<dbReference type="RefSeq" id="WP_215623826.1">
    <property type="nucleotide sequence ID" value="NZ_CP076134.1"/>
</dbReference>
<keyword evidence="3" id="KW-0804">Transcription</keyword>
<dbReference type="InterPro" id="IPR050204">
    <property type="entry name" value="AraC_XylS_family_regulators"/>
</dbReference>
<evidence type="ECO:0000256" key="1">
    <source>
        <dbReference type="ARBA" id="ARBA00023015"/>
    </source>
</evidence>
<dbReference type="GO" id="GO:0043565">
    <property type="term" value="F:sequence-specific DNA binding"/>
    <property type="evidence" value="ECO:0007669"/>
    <property type="project" value="InterPro"/>
</dbReference>
<evidence type="ECO:0000256" key="3">
    <source>
        <dbReference type="ARBA" id="ARBA00023163"/>
    </source>
</evidence>
<dbReference type="AlphaFoldDB" id="A0A975NIW8"/>
<evidence type="ECO:0000259" key="5">
    <source>
        <dbReference type="PROSITE" id="PS01124"/>
    </source>
</evidence>
<keyword evidence="1" id="KW-0805">Transcription regulation</keyword>